<dbReference type="RefSeq" id="WP_212495439.1">
    <property type="nucleotide sequence ID" value="NZ_JAFCJH010000080.1"/>
</dbReference>
<evidence type="ECO:0000313" key="3">
    <source>
        <dbReference type="Proteomes" id="UP001315278"/>
    </source>
</evidence>
<accession>A0ABS5FXC8</accession>
<dbReference type="InterPro" id="IPR010852">
    <property type="entry name" value="ABATE"/>
</dbReference>
<dbReference type="Pfam" id="PF07336">
    <property type="entry name" value="ABATE"/>
    <property type="match status" value="1"/>
</dbReference>
<dbReference type="Proteomes" id="UP001315278">
    <property type="component" value="Unassembled WGS sequence"/>
</dbReference>
<name>A0ABS5FXC8_9BRAD</name>
<dbReference type="PANTHER" id="PTHR35525:SF3">
    <property type="entry name" value="BLL6575 PROTEIN"/>
    <property type="match status" value="1"/>
</dbReference>
<dbReference type="Pfam" id="PF11706">
    <property type="entry name" value="zf-CGNR"/>
    <property type="match status" value="1"/>
</dbReference>
<evidence type="ECO:0000259" key="1">
    <source>
        <dbReference type="Pfam" id="PF11706"/>
    </source>
</evidence>
<protein>
    <submittedName>
        <fullName evidence="2">CGNR zinc finger domain-containing protein</fullName>
    </submittedName>
</protein>
<dbReference type="PANTHER" id="PTHR35525">
    <property type="entry name" value="BLL6575 PROTEIN"/>
    <property type="match status" value="1"/>
</dbReference>
<sequence>MSAHSRTKAVLPPSRAGSLDLVGGELAWDFTNTSSARGLPVHQEHLRDFDTLMQWVEHARVMPPSDCAHIRSTLSGHPRRARLVFERAIELRELIWTIGTALAEQRPVSTRLLDLLSAAHAENLRHAEMRMRLGSYIWVFDPRRDIEAAILGPITLSALTLLMEKDLLRTRRCAGLECGWLFFDTTKNNGRRWCEMRVCGNRAKVRAARDRERRTRNG</sequence>
<gene>
    <name evidence="2" type="ORF">JQ615_39165</name>
</gene>
<keyword evidence="3" id="KW-1185">Reference proteome</keyword>
<reference evidence="3" key="1">
    <citation type="journal article" date="2021" name="ISME J.">
        <title>Evolutionary origin and ecological implication of a unique nif island in free-living Bradyrhizobium lineages.</title>
        <authorList>
            <person name="Tao J."/>
        </authorList>
    </citation>
    <scope>NUCLEOTIDE SEQUENCE [LARGE SCALE GENOMIC DNA]</scope>
    <source>
        <strain evidence="3">SZCCT0434</strain>
    </source>
</reference>
<feature type="domain" description="Zinc finger CGNR" evidence="1">
    <location>
        <begin position="169"/>
        <end position="211"/>
    </location>
</feature>
<comment type="caution">
    <text evidence="2">The sequence shown here is derived from an EMBL/GenBank/DDBJ whole genome shotgun (WGS) entry which is preliminary data.</text>
</comment>
<dbReference type="InterPro" id="IPR023286">
    <property type="entry name" value="ABATE_dom_sf"/>
</dbReference>
<proteinExistence type="predicted"/>
<dbReference type="InterPro" id="IPR021005">
    <property type="entry name" value="Znf_CGNR"/>
</dbReference>
<evidence type="ECO:0000313" key="2">
    <source>
        <dbReference type="EMBL" id="MBR0801386.1"/>
    </source>
</evidence>
<organism evidence="2 3">
    <name type="scientific">Bradyrhizobium jicamae</name>
    <dbReference type="NCBI Taxonomy" id="280332"/>
    <lineage>
        <taxon>Bacteria</taxon>
        <taxon>Pseudomonadati</taxon>
        <taxon>Pseudomonadota</taxon>
        <taxon>Alphaproteobacteria</taxon>
        <taxon>Hyphomicrobiales</taxon>
        <taxon>Nitrobacteraceae</taxon>
        <taxon>Bradyrhizobium</taxon>
    </lineage>
</organism>
<dbReference type="EMBL" id="JAFCJH010000080">
    <property type="protein sequence ID" value="MBR0801386.1"/>
    <property type="molecule type" value="Genomic_DNA"/>
</dbReference>
<dbReference type="Gene3D" id="1.10.3300.10">
    <property type="entry name" value="Jann2411-like domain"/>
    <property type="match status" value="1"/>
</dbReference>
<dbReference type="SUPFAM" id="SSF160904">
    <property type="entry name" value="Jann2411-like"/>
    <property type="match status" value="1"/>
</dbReference>